<feature type="region of interest" description="Disordered" evidence="1">
    <location>
        <begin position="79"/>
        <end position="99"/>
    </location>
</feature>
<dbReference type="Proteomes" id="UP000023152">
    <property type="component" value="Unassembled WGS sequence"/>
</dbReference>
<keyword evidence="2" id="KW-1133">Transmembrane helix</keyword>
<feature type="compositionally biased region" description="Low complexity" evidence="1">
    <location>
        <begin position="176"/>
        <end position="205"/>
    </location>
</feature>
<keyword evidence="2" id="KW-0472">Membrane</keyword>
<dbReference type="AlphaFoldDB" id="X6LUD3"/>
<feature type="transmembrane region" description="Helical" evidence="2">
    <location>
        <begin position="263"/>
        <end position="283"/>
    </location>
</feature>
<organism evidence="3 4">
    <name type="scientific">Reticulomyxa filosa</name>
    <dbReference type="NCBI Taxonomy" id="46433"/>
    <lineage>
        <taxon>Eukaryota</taxon>
        <taxon>Sar</taxon>
        <taxon>Rhizaria</taxon>
        <taxon>Retaria</taxon>
        <taxon>Foraminifera</taxon>
        <taxon>Monothalamids</taxon>
        <taxon>Reticulomyxidae</taxon>
        <taxon>Reticulomyxa</taxon>
    </lineage>
</organism>
<evidence type="ECO:0000313" key="3">
    <source>
        <dbReference type="EMBL" id="ETO04971.1"/>
    </source>
</evidence>
<gene>
    <name evidence="3" type="ORF">RFI_32425</name>
</gene>
<name>X6LUD3_RETFI</name>
<feature type="transmembrane region" description="Helical" evidence="2">
    <location>
        <begin position="303"/>
        <end position="326"/>
    </location>
</feature>
<keyword evidence="4" id="KW-1185">Reference proteome</keyword>
<keyword evidence="2" id="KW-0812">Transmembrane</keyword>
<comment type="caution">
    <text evidence="3">The sequence shown here is derived from an EMBL/GenBank/DDBJ whole genome shotgun (WGS) entry which is preliminary data.</text>
</comment>
<dbReference type="EMBL" id="ASPP01028692">
    <property type="protein sequence ID" value="ETO04971.1"/>
    <property type="molecule type" value="Genomic_DNA"/>
</dbReference>
<reference evidence="3 4" key="1">
    <citation type="journal article" date="2013" name="Curr. Biol.">
        <title>The Genome of the Foraminiferan Reticulomyxa filosa.</title>
        <authorList>
            <person name="Glockner G."/>
            <person name="Hulsmann N."/>
            <person name="Schleicher M."/>
            <person name="Noegel A.A."/>
            <person name="Eichinger L."/>
            <person name="Gallinger C."/>
            <person name="Pawlowski J."/>
            <person name="Sierra R."/>
            <person name="Euteneuer U."/>
            <person name="Pillet L."/>
            <person name="Moustafa A."/>
            <person name="Platzer M."/>
            <person name="Groth M."/>
            <person name="Szafranski K."/>
            <person name="Schliwa M."/>
        </authorList>
    </citation>
    <scope>NUCLEOTIDE SEQUENCE [LARGE SCALE GENOMIC DNA]</scope>
</reference>
<evidence type="ECO:0000256" key="1">
    <source>
        <dbReference type="SAM" id="MobiDB-lite"/>
    </source>
</evidence>
<feature type="region of interest" description="Disordered" evidence="1">
    <location>
        <begin position="170"/>
        <end position="210"/>
    </location>
</feature>
<proteinExistence type="predicted"/>
<protein>
    <submittedName>
        <fullName evidence="3">Uncharacterized protein</fullName>
    </submittedName>
</protein>
<evidence type="ECO:0000313" key="4">
    <source>
        <dbReference type="Proteomes" id="UP000023152"/>
    </source>
</evidence>
<sequence length="357" mass="41621">MNPSSMKEQKHKSSKERLPMDSFVDCSSNEQYKDENTLDSILSKIQPNMGNEQCLHALQYFVRRYRQSQLQSIFEPFISDQQPQPAASKKKTKHNHESHLNYQSKFRSPNAVAEATHTPLLKVNADVSPHIIDVHEHDHSHGYVNDESIPTTVVSNRLSISYPTLVSIPNESNHYNNNNNNNNNNNSNNNNNNDNNNNDNTNNNDDNNDYKYKKIKECENYYLPNDLYTLIMSYELSYDTVTLYICKKLKDYIDTQSTVVPSILPWLLTLVGEFLLLINIIPYDENNNSWFTSLSKRYLYEHVIQWYYLFVCAMMLSVAHISCCIYQFRQALAKYHALLKIKQVLRFTESDCGELMR</sequence>
<feature type="region of interest" description="Disordered" evidence="1">
    <location>
        <begin position="1"/>
        <end position="22"/>
    </location>
</feature>
<accession>X6LUD3</accession>
<evidence type="ECO:0000256" key="2">
    <source>
        <dbReference type="SAM" id="Phobius"/>
    </source>
</evidence>